<keyword evidence="1" id="KW-0472">Membrane</keyword>
<feature type="transmembrane region" description="Helical" evidence="1">
    <location>
        <begin position="138"/>
        <end position="156"/>
    </location>
</feature>
<evidence type="ECO:0000313" key="3">
    <source>
        <dbReference type="Proteomes" id="UP001556196"/>
    </source>
</evidence>
<sequence>MRQTDGSLIDGLLSLGMSGRANLKARSAMFASWAASLLVAIAAGWMAYAVVPTNVDVAWLMVAGDRLLDGARLHVDVVEINPPFSVWLYMPFVLAERATGLPAEFWLSVGLPTMALLSVSICMRMLARCEPANRDSAWMAPAVLAALLCIFIADFGQREQFATVALMPWLALLAARDGSENFEAGTRFERVVAGLGAALFVIVKPPLSLPALALPALALCVRRRSLHPVFTSETMLGAATTLAYLIWLATFHKSFFVDLVPLLSDLYLPARKPVLDMLLSLPVIIFAMLAAATLLVSRPEGLGRFPGVILLAAVGYVPAFVLMGKGWTYQALPFLLLGMVAFLLQLGQRKTATTPLALGGLVTGTAIIALLVWTNEPSAQAVRRTELENVAARVIRVVEHPTVATIATRLQAAHPLTRMVNGDYRSRYPGLWMVENAAKLISARGADVQQAARLRILQADFISRAVEDIERARPDIIFDAGTKDWPGQAVVRSYPAIQGLLGEYRTLYRGSEVTVLVRSDLMSGLTQVGSP</sequence>
<reference evidence="2 3" key="1">
    <citation type="submission" date="2024-06" db="EMBL/GenBank/DDBJ databases">
        <authorList>
            <person name="Tuo L."/>
        </authorList>
    </citation>
    <scope>NUCLEOTIDE SEQUENCE [LARGE SCALE GENOMIC DNA]</scope>
    <source>
        <strain evidence="2 3">ZMM04-5</strain>
    </source>
</reference>
<proteinExistence type="predicted"/>
<keyword evidence="3" id="KW-1185">Reference proteome</keyword>
<evidence type="ECO:0008006" key="4">
    <source>
        <dbReference type="Google" id="ProtNLM"/>
    </source>
</evidence>
<evidence type="ECO:0000313" key="2">
    <source>
        <dbReference type="EMBL" id="MEW9806197.1"/>
    </source>
</evidence>
<feature type="transmembrane region" description="Helical" evidence="1">
    <location>
        <begin position="327"/>
        <end position="344"/>
    </location>
</feature>
<name>A0ABV3R0W6_9HYPH</name>
<comment type="caution">
    <text evidence="2">The sequence shown here is derived from an EMBL/GenBank/DDBJ whole genome shotgun (WGS) entry which is preliminary data.</text>
</comment>
<keyword evidence="1" id="KW-1133">Transmembrane helix</keyword>
<gene>
    <name evidence="2" type="ORF">ABUE31_09405</name>
</gene>
<feature type="transmembrane region" description="Helical" evidence="1">
    <location>
        <begin position="30"/>
        <end position="51"/>
    </location>
</feature>
<accession>A0ABV3R0W6</accession>
<feature type="transmembrane region" description="Helical" evidence="1">
    <location>
        <begin position="191"/>
        <end position="214"/>
    </location>
</feature>
<feature type="transmembrane region" description="Helical" evidence="1">
    <location>
        <begin position="356"/>
        <end position="374"/>
    </location>
</feature>
<feature type="transmembrane region" description="Helical" evidence="1">
    <location>
        <begin position="105"/>
        <end position="126"/>
    </location>
</feature>
<feature type="transmembrane region" description="Helical" evidence="1">
    <location>
        <begin position="235"/>
        <end position="257"/>
    </location>
</feature>
<feature type="transmembrane region" description="Helical" evidence="1">
    <location>
        <begin position="303"/>
        <end position="321"/>
    </location>
</feature>
<feature type="transmembrane region" description="Helical" evidence="1">
    <location>
        <begin position="277"/>
        <end position="296"/>
    </location>
</feature>
<keyword evidence="1" id="KW-0812">Transmembrane</keyword>
<dbReference type="EMBL" id="JBFOCI010000002">
    <property type="protein sequence ID" value="MEW9806197.1"/>
    <property type="molecule type" value="Genomic_DNA"/>
</dbReference>
<protein>
    <recommendedName>
        <fullName evidence="4">Glycosyltransferase RgtA/B/C/D-like domain-containing protein</fullName>
    </recommendedName>
</protein>
<evidence type="ECO:0000256" key="1">
    <source>
        <dbReference type="SAM" id="Phobius"/>
    </source>
</evidence>
<dbReference type="RefSeq" id="WP_367723269.1">
    <property type="nucleotide sequence ID" value="NZ_JBFOCI010000002.1"/>
</dbReference>
<organism evidence="2 3">
    <name type="scientific">Mesorhizobium marinum</name>
    <dbReference type="NCBI Taxonomy" id="3228790"/>
    <lineage>
        <taxon>Bacteria</taxon>
        <taxon>Pseudomonadati</taxon>
        <taxon>Pseudomonadota</taxon>
        <taxon>Alphaproteobacteria</taxon>
        <taxon>Hyphomicrobiales</taxon>
        <taxon>Phyllobacteriaceae</taxon>
        <taxon>Mesorhizobium</taxon>
    </lineage>
</organism>
<dbReference type="Proteomes" id="UP001556196">
    <property type="component" value="Unassembled WGS sequence"/>
</dbReference>